<organism evidence="1 2">
    <name type="scientific">Choristoneura fumiferana</name>
    <name type="common">Spruce budworm moth</name>
    <name type="synonym">Archips fumiferana</name>
    <dbReference type="NCBI Taxonomy" id="7141"/>
    <lineage>
        <taxon>Eukaryota</taxon>
        <taxon>Metazoa</taxon>
        <taxon>Ecdysozoa</taxon>
        <taxon>Arthropoda</taxon>
        <taxon>Hexapoda</taxon>
        <taxon>Insecta</taxon>
        <taxon>Pterygota</taxon>
        <taxon>Neoptera</taxon>
        <taxon>Endopterygota</taxon>
        <taxon>Lepidoptera</taxon>
        <taxon>Glossata</taxon>
        <taxon>Ditrysia</taxon>
        <taxon>Tortricoidea</taxon>
        <taxon>Tortricidae</taxon>
        <taxon>Tortricinae</taxon>
        <taxon>Choristoneura</taxon>
    </lineage>
</organism>
<sequence>MTKNWDDVEQRIRTLAVTANHELQVWTGVAQDLRLLDTSSTLRNITLNQQVSKYLWKVIQDPASKASLAIIQVNVPDLELREMWKYRLCNDICSQVRWMQSSHWRSVRRGYTYCCTLSDFELAFSYSGEFPPYTKLLKDVDSPIYNNMSIAQTNKRVIAKRQL</sequence>
<gene>
    <name evidence="1" type="ORF">MSG28_009239</name>
</gene>
<evidence type="ECO:0000313" key="1">
    <source>
        <dbReference type="EMBL" id="KAI8440942.1"/>
    </source>
</evidence>
<protein>
    <submittedName>
        <fullName evidence="1">Uncharacterized protein</fullName>
    </submittedName>
</protein>
<reference evidence="1 2" key="1">
    <citation type="journal article" date="2022" name="Genome Biol. Evol.">
        <title>The Spruce Budworm Genome: Reconstructing the Evolutionary History of Antifreeze Proteins.</title>
        <authorList>
            <person name="Beliveau C."/>
            <person name="Gagne P."/>
            <person name="Picq S."/>
            <person name="Vernygora O."/>
            <person name="Keeling C.I."/>
            <person name="Pinkney K."/>
            <person name="Doucet D."/>
            <person name="Wen F."/>
            <person name="Johnston J.S."/>
            <person name="Maaroufi H."/>
            <person name="Boyle B."/>
            <person name="Laroche J."/>
            <person name="Dewar K."/>
            <person name="Juretic N."/>
            <person name="Blackburn G."/>
            <person name="Nisole A."/>
            <person name="Brunet B."/>
            <person name="Brandao M."/>
            <person name="Lumley L."/>
            <person name="Duan J."/>
            <person name="Quan G."/>
            <person name="Lucarotti C.J."/>
            <person name="Roe A.D."/>
            <person name="Sperling F.A.H."/>
            <person name="Levesque R.C."/>
            <person name="Cusson M."/>
        </authorList>
    </citation>
    <scope>NUCLEOTIDE SEQUENCE [LARGE SCALE GENOMIC DNA]</scope>
    <source>
        <strain evidence="1">Glfc:IPQL:Cfum</strain>
    </source>
</reference>
<name>A0ACC0KXP2_CHOFU</name>
<dbReference type="Proteomes" id="UP001064048">
    <property type="component" value="Chromosome 15"/>
</dbReference>
<evidence type="ECO:0000313" key="2">
    <source>
        <dbReference type="Proteomes" id="UP001064048"/>
    </source>
</evidence>
<proteinExistence type="predicted"/>
<comment type="caution">
    <text evidence="1">The sequence shown here is derived from an EMBL/GenBank/DDBJ whole genome shotgun (WGS) entry which is preliminary data.</text>
</comment>
<accession>A0ACC0KXP2</accession>
<keyword evidence="2" id="KW-1185">Reference proteome</keyword>
<dbReference type="EMBL" id="CM046115">
    <property type="protein sequence ID" value="KAI8440942.1"/>
    <property type="molecule type" value="Genomic_DNA"/>
</dbReference>